<sequence length="214" mass="24188">MKKKFLLLLFSLLSLSLIIISFILFSRDRVAFVLPDLPDEMIFRMAVPEGGISYSVEIVRESDFDSRKEYDLIINHSDLAIENENVISYSFDYVASYSPLISKLENMSTVLLYDEENEMEKELCTFLESNLPLFKAISYKGAVNERNAGDFSSLIDEGDVVIASSIYDCYALVESIGNSLVLDYLDACVFQENERIIFTACPDWNALISSALSL</sequence>
<gene>
    <name evidence="1" type="ORF">IAB12_06330</name>
</gene>
<reference evidence="1" key="1">
    <citation type="journal article" date="2021" name="PeerJ">
        <title>Extensive microbial diversity within the chicken gut microbiome revealed by metagenomics and culture.</title>
        <authorList>
            <person name="Gilroy R."/>
            <person name="Ravi A."/>
            <person name="Getino M."/>
            <person name="Pursley I."/>
            <person name="Horton D.L."/>
            <person name="Alikhan N.F."/>
            <person name="Baker D."/>
            <person name="Gharbi K."/>
            <person name="Hall N."/>
            <person name="Watson M."/>
            <person name="Adriaenssens E.M."/>
            <person name="Foster-Nyarko E."/>
            <person name="Jarju S."/>
            <person name="Secka A."/>
            <person name="Antonio M."/>
            <person name="Oren A."/>
            <person name="Chaudhuri R.R."/>
            <person name="La Ragione R."/>
            <person name="Hildebrand F."/>
            <person name="Pallen M.J."/>
        </authorList>
    </citation>
    <scope>NUCLEOTIDE SEQUENCE</scope>
    <source>
        <strain evidence="1">Gambia11-129</strain>
    </source>
</reference>
<dbReference type="EMBL" id="DXHU01000023">
    <property type="protein sequence ID" value="HIV99373.1"/>
    <property type="molecule type" value="Genomic_DNA"/>
</dbReference>
<dbReference type="Proteomes" id="UP000823936">
    <property type="component" value="Unassembled WGS sequence"/>
</dbReference>
<protein>
    <submittedName>
        <fullName evidence="1">Uncharacterized protein</fullName>
    </submittedName>
</protein>
<evidence type="ECO:0000313" key="2">
    <source>
        <dbReference type="Proteomes" id="UP000823936"/>
    </source>
</evidence>
<accession>A0A9D1TNI6</accession>
<evidence type="ECO:0000313" key="1">
    <source>
        <dbReference type="EMBL" id="HIV99373.1"/>
    </source>
</evidence>
<proteinExistence type="predicted"/>
<comment type="caution">
    <text evidence="1">The sequence shown here is derived from an EMBL/GenBank/DDBJ whole genome shotgun (WGS) entry which is preliminary data.</text>
</comment>
<reference evidence="1" key="2">
    <citation type="submission" date="2021-04" db="EMBL/GenBank/DDBJ databases">
        <authorList>
            <person name="Gilroy R."/>
        </authorList>
    </citation>
    <scope>NUCLEOTIDE SEQUENCE</scope>
    <source>
        <strain evidence="1">Gambia11-129</strain>
    </source>
</reference>
<name>A0A9D1TNI6_9SPIO</name>
<organism evidence="1 2">
    <name type="scientific">Candidatus Ornithospirochaeta avicola</name>
    <dbReference type="NCBI Taxonomy" id="2840896"/>
    <lineage>
        <taxon>Bacteria</taxon>
        <taxon>Pseudomonadati</taxon>
        <taxon>Spirochaetota</taxon>
        <taxon>Spirochaetia</taxon>
        <taxon>Spirochaetales</taxon>
        <taxon>Spirochaetaceae</taxon>
        <taxon>Spirochaetaceae incertae sedis</taxon>
        <taxon>Candidatus Ornithospirochaeta</taxon>
    </lineage>
</organism>
<dbReference type="AlphaFoldDB" id="A0A9D1TNI6"/>